<protein>
    <recommendedName>
        <fullName evidence="5">Alanine dehydrogenase/pyridine nucleotide transhydrogenase N-terminal domain-containing protein</fullName>
    </recommendedName>
</protein>
<feature type="compositionally biased region" description="Polar residues" evidence="4">
    <location>
        <begin position="485"/>
        <end position="500"/>
    </location>
</feature>
<dbReference type="InterPro" id="IPR051168">
    <property type="entry name" value="AASS"/>
</dbReference>
<dbReference type="InterPro" id="IPR036291">
    <property type="entry name" value="NAD(P)-bd_dom_sf"/>
</dbReference>
<dbReference type="InterPro" id="IPR032095">
    <property type="entry name" value="Sacchrp_dh-like_C"/>
</dbReference>
<evidence type="ECO:0000313" key="6">
    <source>
        <dbReference type="EMBL" id="EPQ53172.1"/>
    </source>
</evidence>
<dbReference type="SUPFAM" id="SSF55347">
    <property type="entry name" value="Glyceraldehyde-3-phosphate dehydrogenase-like, C-terminal domain"/>
    <property type="match status" value="1"/>
</dbReference>
<dbReference type="FunFam" id="3.40.50.720:FF:000072">
    <property type="entry name" value="Saccharopine dehydrogenase [NADP(+), L-glutamate-forming]"/>
    <property type="match status" value="1"/>
</dbReference>
<dbReference type="Pfam" id="PF05222">
    <property type="entry name" value="AlaDh_PNT_N"/>
    <property type="match status" value="1"/>
</dbReference>
<sequence>MRSRPLVLARRRLLCRSNHHLANPKPVTIGIRREDSERIWERRCPLTPDAVHELVKDGVNVLVQDCSRRVYRSDEFVKAGAQIHPNLSPAHIILGIKETPLAELLTTPVDGIPRTHLMFSHTIKGQLYNMPLLDRFLEARPGSGERKELLPRLIDWELLTDEKGKRTVGFGWFAGVAGVLESLSMLAQFHLELGIASPFLYTPRPHMHPDLPSIRASLSRVGEMIKEGGTPREVGPIIIGVTGTGKVAQGMLDILSDLPIEKVNVEDLPRLVGSPEANLHKIYLVHALPHEYFSGVDGRPYNREDYYANPHLYKSNFHVKVQPYLTLLLHGAGWAQGFPRVMTNEGLATSLEIARGLWGGEKGRGRCVGDVSCDVEGGLEFLPRHSTLSAPFFCTRPGSLPAHLPEVRMMAVDILPSSLPLDASRHFSQGIMSYLRTLIRGYRGEGGVDAELERALDRATVTRGGELQGSNTWLKEPLGVWKDSLSATPSSSNMGSTAGTPQLKPSPKKRVLLLGSGMVAGPVVEHIGKRGEVELVVASNILAEAQNLAKRFGNAKPVSLDVADLGKLGSLIEETDVVISLLPVTFHPTIAEQCIKHKKHMVTASYISPAMKQLHDSALSSDTLILNEIGLDPGIDHCSAFSLLGAIRSQGKQVRSFVSFCGGLPAPECAEDGPLGYKFSWSPLGVLRAAKASARFKLNNRHYEIDEPNLLRHHFDRVPISNVLQLEGIANRDSIPYADTYGLGKTEDLRSILRGTLRYPGFCDLMQSFKEIGLLEFEPKLRLDSWSSLVRSAFESRYNDRVKGDDASLISALSNVLSTGSVERALEALSWFGVIPGVTSPVVGMPLLPQREMAPIELFATVLAHKQAYRPGERDMVILHHEIVASASTPASPEDIHTSTLMAYGTPVHSAMALTVGLPVAFAALRVLDGKVAMRGVRGPEEEGLWRDVLQGMEEAGLGMRESVRAGGSGRAMGMEGVLDAGLRRSMGAA</sequence>
<feature type="domain" description="Alanine dehydrogenase/pyridine nucleotide transhydrogenase N-terminal" evidence="5">
    <location>
        <begin position="30"/>
        <end position="177"/>
    </location>
</feature>
<dbReference type="STRING" id="670483.S7Q0Y0"/>
<evidence type="ECO:0000256" key="4">
    <source>
        <dbReference type="SAM" id="MobiDB-lite"/>
    </source>
</evidence>
<organism evidence="6 7">
    <name type="scientific">Gloeophyllum trabeum (strain ATCC 11539 / FP-39264 / Madison 617)</name>
    <name type="common">Brown rot fungus</name>
    <dbReference type="NCBI Taxonomy" id="670483"/>
    <lineage>
        <taxon>Eukaryota</taxon>
        <taxon>Fungi</taxon>
        <taxon>Dikarya</taxon>
        <taxon>Basidiomycota</taxon>
        <taxon>Agaricomycotina</taxon>
        <taxon>Agaricomycetes</taxon>
        <taxon>Gloeophyllales</taxon>
        <taxon>Gloeophyllaceae</taxon>
        <taxon>Gloeophyllum</taxon>
    </lineage>
</organism>
<dbReference type="GO" id="GO:0004753">
    <property type="term" value="F:saccharopine dehydrogenase activity"/>
    <property type="evidence" value="ECO:0007669"/>
    <property type="project" value="TreeGrafter"/>
</dbReference>
<accession>S7Q0Y0</accession>
<evidence type="ECO:0000313" key="7">
    <source>
        <dbReference type="Proteomes" id="UP000030669"/>
    </source>
</evidence>
<evidence type="ECO:0000256" key="1">
    <source>
        <dbReference type="ARBA" id="ARBA00022857"/>
    </source>
</evidence>
<keyword evidence="3" id="KW-0457">Lysine biosynthesis</keyword>
<evidence type="ECO:0000256" key="2">
    <source>
        <dbReference type="ARBA" id="ARBA00023002"/>
    </source>
</evidence>
<dbReference type="Pfam" id="PF16653">
    <property type="entry name" value="Sacchrp_dh_C"/>
    <property type="match status" value="1"/>
</dbReference>
<dbReference type="InterPro" id="IPR005097">
    <property type="entry name" value="Sacchrp_dh_NADP-bd"/>
</dbReference>
<dbReference type="Gene3D" id="3.40.50.720">
    <property type="entry name" value="NAD(P)-binding Rossmann-like Domain"/>
    <property type="match status" value="2"/>
</dbReference>
<dbReference type="SMART" id="SM01003">
    <property type="entry name" value="AlaDh_PNT_N"/>
    <property type="match status" value="1"/>
</dbReference>
<gene>
    <name evidence="6" type="ORF">GLOTRDRAFT_140080</name>
</gene>
<dbReference type="Gene3D" id="1.10.1870.10">
    <property type="entry name" value="Domain 3, Saccharopine reductase"/>
    <property type="match status" value="1"/>
</dbReference>
<keyword evidence="3" id="KW-0028">Amino-acid biosynthesis</keyword>
<dbReference type="EMBL" id="KB469306">
    <property type="protein sequence ID" value="EPQ53172.1"/>
    <property type="molecule type" value="Genomic_DNA"/>
</dbReference>
<dbReference type="GO" id="GO:0005737">
    <property type="term" value="C:cytoplasm"/>
    <property type="evidence" value="ECO:0007669"/>
    <property type="project" value="TreeGrafter"/>
</dbReference>
<dbReference type="PANTHER" id="PTHR11133">
    <property type="entry name" value="SACCHAROPINE DEHYDROGENASE"/>
    <property type="match status" value="1"/>
</dbReference>
<keyword evidence="2" id="KW-0560">Oxidoreductase</keyword>
<dbReference type="GO" id="GO:0019878">
    <property type="term" value="P:lysine biosynthetic process via aminoadipic acid"/>
    <property type="evidence" value="ECO:0007669"/>
    <property type="project" value="TreeGrafter"/>
</dbReference>
<keyword evidence="1" id="KW-0521">NADP</keyword>
<dbReference type="OMA" id="TPHVHDI"/>
<dbReference type="InterPro" id="IPR007886">
    <property type="entry name" value="AlaDH/PNT_N"/>
</dbReference>
<dbReference type="CDD" id="cd12189">
    <property type="entry name" value="LKR_SDH_like"/>
    <property type="match status" value="1"/>
</dbReference>
<reference evidence="6 7" key="1">
    <citation type="journal article" date="2012" name="Science">
        <title>The Paleozoic origin of enzymatic lignin decomposition reconstructed from 31 fungal genomes.</title>
        <authorList>
            <person name="Floudas D."/>
            <person name="Binder M."/>
            <person name="Riley R."/>
            <person name="Barry K."/>
            <person name="Blanchette R.A."/>
            <person name="Henrissat B."/>
            <person name="Martinez A.T."/>
            <person name="Otillar R."/>
            <person name="Spatafora J.W."/>
            <person name="Yadav J.S."/>
            <person name="Aerts A."/>
            <person name="Benoit I."/>
            <person name="Boyd A."/>
            <person name="Carlson A."/>
            <person name="Copeland A."/>
            <person name="Coutinho P.M."/>
            <person name="de Vries R.P."/>
            <person name="Ferreira P."/>
            <person name="Findley K."/>
            <person name="Foster B."/>
            <person name="Gaskell J."/>
            <person name="Glotzer D."/>
            <person name="Gorecki P."/>
            <person name="Heitman J."/>
            <person name="Hesse C."/>
            <person name="Hori C."/>
            <person name="Igarashi K."/>
            <person name="Jurgens J.A."/>
            <person name="Kallen N."/>
            <person name="Kersten P."/>
            <person name="Kohler A."/>
            <person name="Kuees U."/>
            <person name="Kumar T.K.A."/>
            <person name="Kuo A."/>
            <person name="LaButti K."/>
            <person name="Larrondo L.F."/>
            <person name="Lindquist E."/>
            <person name="Ling A."/>
            <person name="Lombard V."/>
            <person name="Lucas S."/>
            <person name="Lundell T."/>
            <person name="Martin R."/>
            <person name="McLaughlin D.J."/>
            <person name="Morgenstern I."/>
            <person name="Morin E."/>
            <person name="Murat C."/>
            <person name="Nagy L.G."/>
            <person name="Nolan M."/>
            <person name="Ohm R.A."/>
            <person name="Patyshakuliyeva A."/>
            <person name="Rokas A."/>
            <person name="Ruiz-Duenas F.J."/>
            <person name="Sabat G."/>
            <person name="Salamov A."/>
            <person name="Samejima M."/>
            <person name="Schmutz J."/>
            <person name="Slot J.C."/>
            <person name="St John F."/>
            <person name="Stenlid J."/>
            <person name="Sun H."/>
            <person name="Sun S."/>
            <person name="Syed K."/>
            <person name="Tsang A."/>
            <person name="Wiebenga A."/>
            <person name="Young D."/>
            <person name="Pisabarro A."/>
            <person name="Eastwood D.C."/>
            <person name="Martin F."/>
            <person name="Cullen D."/>
            <person name="Grigoriev I.V."/>
            <person name="Hibbett D.S."/>
        </authorList>
    </citation>
    <scope>NUCLEOTIDE SEQUENCE [LARGE SCALE GENOMIC DNA]</scope>
    <source>
        <strain evidence="6 7">ATCC 11539</strain>
    </source>
</reference>
<feature type="region of interest" description="Disordered" evidence="4">
    <location>
        <begin position="485"/>
        <end position="506"/>
    </location>
</feature>
<dbReference type="SUPFAM" id="SSF51735">
    <property type="entry name" value="NAD(P)-binding Rossmann-fold domains"/>
    <property type="match status" value="1"/>
</dbReference>
<dbReference type="KEGG" id="gtr:GLOTRDRAFT_140080"/>
<dbReference type="PANTHER" id="PTHR11133:SF22">
    <property type="entry name" value="ALPHA-AMINOADIPIC SEMIALDEHYDE SYNTHASE, MITOCHONDRIAL"/>
    <property type="match status" value="1"/>
</dbReference>
<dbReference type="AlphaFoldDB" id="S7Q0Y0"/>
<keyword evidence="7" id="KW-1185">Reference proteome</keyword>
<dbReference type="HOGENOM" id="CLU_005231_0_0_1"/>
<evidence type="ECO:0000259" key="5">
    <source>
        <dbReference type="SMART" id="SM01003"/>
    </source>
</evidence>
<dbReference type="GeneID" id="19304431"/>
<dbReference type="eggNOG" id="KOG0172">
    <property type="taxonomic scope" value="Eukaryota"/>
</dbReference>
<dbReference type="Pfam" id="PF03435">
    <property type="entry name" value="Sacchrp_dh_NADP"/>
    <property type="match status" value="1"/>
</dbReference>
<dbReference type="Gene3D" id="3.30.360.10">
    <property type="entry name" value="Dihydrodipicolinate Reductase, domain 2"/>
    <property type="match status" value="1"/>
</dbReference>
<dbReference type="OrthoDB" id="10059875at2759"/>
<dbReference type="RefSeq" id="XP_007868461.1">
    <property type="nucleotide sequence ID" value="XM_007870270.1"/>
</dbReference>
<name>S7Q0Y0_GLOTA</name>
<dbReference type="Proteomes" id="UP000030669">
    <property type="component" value="Unassembled WGS sequence"/>
</dbReference>
<dbReference type="SUPFAM" id="SSF52283">
    <property type="entry name" value="Formate/glycerate dehydrogenase catalytic domain-like"/>
    <property type="match status" value="1"/>
</dbReference>
<proteinExistence type="predicted"/>
<evidence type="ECO:0000256" key="3">
    <source>
        <dbReference type="ARBA" id="ARBA00023154"/>
    </source>
</evidence>